<evidence type="ECO:0000256" key="2">
    <source>
        <dbReference type="ARBA" id="ARBA00022664"/>
    </source>
</evidence>
<dbReference type="EMBL" id="HBFK01008955">
    <property type="protein sequence ID" value="CAD8738906.1"/>
    <property type="molecule type" value="Transcribed_RNA"/>
</dbReference>
<feature type="compositionally biased region" description="Basic and acidic residues" evidence="5">
    <location>
        <begin position="90"/>
        <end position="100"/>
    </location>
</feature>
<feature type="compositionally biased region" description="Basic and acidic residues" evidence="5">
    <location>
        <begin position="145"/>
        <end position="160"/>
    </location>
</feature>
<feature type="domain" description="G-patch" evidence="6">
    <location>
        <begin position="163"/>
        <end position="218"/>
    </location>
</feature>
<feature type="region of interest" description="Disordered" evidence="5">
    <location>
        <begin position="27"/>
        <end position="161"/>
    </location>
</feature>
<dbReference type="InterPro" id="IPR000467">
    <property type="entry name" value="G_patch_dom"/>
</dbReference>
<feature type="compositionally biased region" description="Polar residues" evidence="5">
    <location>
        <begin position="119"/>
        <end position="129"/>
    </location>
</feature>
<dbReference type="PANTHER" id="PTHR23340">
    <property type="entry name" value="ARGININE/SERINE RICH SPLICING FACTOR SF4/14"/>
    <property type="match status" value="1"/>
</dbReference>
<organism evidence="7">
    <name type="scientific">Hemiselmis andersenii</name>
    <name type="common">Cryptophyte alga</name>
    <dbReference type="NCBI Taxonomy" id="464988"/>
    <lineage>
        <taxon>Eukaryota</taxon>
        <taxon>Cryptophyceae</taxon>
        <taxon>Cryptomonadales</taxon>
        <taxon>Hemiselmidaceae</taxon>
        <taxon>Hemiselmis</taxon>
    </lineage>
</organism>
<dbReference type="GO" id="GO:0005654">
    <property type="term" value="C:nucleoplasm"/>
    <property type="evidence" value="ECO:0007669"/>
    <property type="project" value="TreeGrafter"/>
</dbReference>
<dbReference type="GO" id="GO:0006397">
    <property type="term" value="P:mRNA processing"/>
    <property type="evidence" value="ECO:0007669"/>
    <property type="project" value="UniProtKB-KW"/>
</dbReference>
<name>A0A7S0XR37_HEMAN</name>
<keyword evidence="2" id="KW-0507">mRNA processing</keyword>
<protein>
    <recommendedName>
        <fullName evidence="6">G-patch domain-containing protein</fullName>
    </recommendedName>
</protein>
<accession>A0A7S0XR37</accession>
<sequence length="254" mass="27443">MPPPPPPEKEAPPTAVLSVAEQIAARIAAKNASSSSSSSSSSAAASSCSSSSSSSGTGEGRKRKFSEAVDKHNDQQRRAEGGRTSALVKEGSDVERKVDAQEEQLVTSEWGRAYRPQDLPSSSSVSNMLPESELAKYTTLLPGRGGKDQKKEEEARETIKIESSNIGHKLLSKMGWKKGKGVGAKEDGKVAPVATEKGVSDKSGHLTGDMGGVGAQHTWDLRGDEDVYEQFRKRNMLGYRYRPNPFDNPRKLYY</sequence>
<comment type="subcellular location">
    <subcellularLocation>
        <location evidence="1">Nucleus</location>
    </subcellularLocation>
</comment>
<proteinExistence type="predicted"/>
<dbReference type="PROSITE" id="PS50174">
    <property type="entry name" value="G_PATCH"/>
    <property type="match status" value="1"/>
</dbReference>
<feature type="compositionally biased region" description="Basic and acidic residues" evidence="5">
    <location>
        <begin position="65"/>
        <end position="81"/>
    </location>
</feature>
<gene>
    <name evidence="7" type="ORF">HAND1043_LOCUS5398</name>
</gene>
<evidence type="ECO:0000256" key="5">
    <source>
        <dbReference type="SAM" id="MobiDB-lite"/>
    </source>
</evidence>
<dbReference type="SMART" id="SM00443">
    <property type="entry name" value="G_patch"/>
    <property type="match status" value="1"/>
</dbReference>
<evidence type="ECO:0000259" key="6">
    <source>
        <dbReference type="PROSITE" id="PS50174"/>
    </source>
</evidence>
<dbReference type="AlphaFoldDB" id="A0A7S0XR37"/>
<feature type="region of interest" description="Disordered" evidence="5">
    <location>
        <begin position="178"/>
        <end position="217"/>
    </location>
</feature>
<evidence type="ECO:0000313" key="7">
    <source>
        <dbReference type="EMBL" id="CAD8738906.1"/>
    </source>
</evidence>
<dbReference type="GO" id="GO:0008380">
    <property type="term" value="P:RNA splicing"/>
    <property type="evidence" value="ECO:0007669"/>
    <property type="project" value="UniProtKB-KW"/>
</dbReference>
<evidence type="ECO:0000256" key="4">
    <source>
        <dbReference type="ARBA" id="ARBA00023242"/>
    </source>
</evidence>
<dbReference type="PANTHER" id="PTHR23340:SF0">
    <property type="entry name" value="SURP AND G-PATCH DOMAIN-CONTAINING PROTEIN 1 ISOFORM X1"/>
    <property type="match status" value="1"/>
</dbReference>
<evidence type="ECO:0000256" key="3">
    <source>
        <dbReference type="ARBA" id="ARBA00023187"/>
    </source>
</evidence>
<dbReference type="GO" id="GO:0003723">
    <property type="term" value="F:RNA binding"/>
    <property type="evidence" value="ECO:0007669"/>
    <property type="project" value="TreeGrafter"/>
</dbReference>
<dbReference type="Pfam" id="PF01585">
    <property type="entry name" value="G-patch"/>
    <property type="match status" value="1"/>
</dbReference>
<dbReference type="InterPro" id="IPR040169">
    <property type="entry name" value="SUGP1/2"/>
</dbReference>
<evidence type="ECO:0000256" key="1">
    <source>
        <dbReference type="ARBA" id="ARBA00004123"/>
    </source>
</evidence>
<keyword evidence="4" id="KW-0539">Nucleus</keyword>
<feature type="compositionally biased region" description="Low complexity" evidence="5">
    <location>
        <begin position="32"/>
        <end position="55"/>
    </location>
</feature>
<reference evidence="7" key="1">
    <citation type="submission" date="2021-01" db="EMBL/GenBank/DDBJ databases">
        <authorList>
            <person name="Corre E."/>
            <person name="Pelletier E."/>
            <person name="Niang G."/>
            <person name="Scheremetjew M."/>
            <person name="Finn R."/>
            <person name="Kale V."/>
            <person name="Holt S."/>
            <person name="Cochrane G."/>
            <person name="Meng A."/>
            <person name="Brown T."/>
            <person name="Cohen L."/>
        </authorList>
    </citation>
    <scope>NUCLEOTIDE SEQUENCE</scope>
    <source>
        <strain evidence="7">CCMP441</strain>
    </source>
</reference>
<keyword evidence="3" id="KW-0508">mRNA splicing</keyword>